<dbReference type="EMBL" id="DVOO01000009">
    <property type="protein sequence ID" value="HIV24600.1"/>
    <property type="molecule type" value="Genomic_DNA"/>
</dbReference>
<sequence length="234" mass="27179">MRERLRAFMDELLKDIPKSRKVLELKEELIGNMEERYDDLIRQGYREEDAYQCALDSAGDVRELFQEFLEPGSGQVSGEETFEIRRKRSLLNAVSVSLYIVGFAVWMIIVAIGYGVSSTGEVSTVFGLSGFIVMLIFVAIATGIRVYCANMYPRYQRHEKQDDTIVEEFKAWKSESDRNREMRKAIDSVIWLLATILYFVISFGTMAWYITWVIWLIAPCVQTIVHLLMDQERR</sequence>
<evidence type="ECO:0000256" key="1">
    <source>
        <dbReference type="SAM" id="Phobius"/>
    </source>
</evidence>
<proteinExistence type="predicted"/>
<reference evidence="2" key="1">
    <citation type="submission" date="2020-10" db="EMBL/GenBank/DDBJ databases">
        <authorList>
            <person name="Gilroy R."/>
        </authorList>
    </citation>
    <scope>NUCLEOTIDE SEQUENCE</scope>
    <source>
        <strain evidence="2">CHK188-20938</strain>
    </source>
</reference>
<organism evidence="2 3">
    <name type="scientific">Candidatus Scatomonas pullistercoris</name>
    <dbReference type="NCBI Taxonomy" id="2840920"/>
    <lineage>
        <taxon>Bacteria</taxon>
        <taxon>Bacillati</taxon>
        <taxon>Bacillota</taxon>
        <taxon>Clostridia</taxon>
        <taxon>Lachnospirales</taxon>
        <taxon>Lachnospiraceae</taxon>
        <taxon>Lachnospiraceae incertae sedis</taxon>
        <taxon>Candidatus Scatomonas</taxon>
    </lineage>
</organism>
<dbReference type="InterPro" id="IPR047928">
    <property type="entry name" value="Perm_prefix_1"/>
</dbReference>
<comment type="caution">
    <text evidence="2">The sequence shown here is derived from an EMBL/GenBank/DDBJ whole genome shotgun (WGS) entry which is preliminary data.</text>
</comment>
<evidence type="ECO:0000313" key="2">
    <source>
        <dbReference type="EMBL" id="HIV24600.1"/>
    </source>
</evidence>
<reference evidence="2" key="2">
    <citation type="journal article" date="2021" name="PeerJ">
        <title>Extensive microbial diversity within the chicken gut microbiome revealed by metagenomics and culture.</title>
        <authorList>
            <person name="Gilroy R."/>
            <person name="Ravi A."/>
            <person name="Getino M."/>
            <person name="Pursley I."/>
            <person name="Horton D.L."/>
            <person name="Alikhan N.F."/>
            <person name="Baker D."/>
            <person name="Gharbi K."/>
            <person name="Hall N."/>
            <person name="Watson M."/>
            <person name="Adriaenssens E.M."/>
            <person name="Foster-Nyarko E."/>
            <person name="Jarju S."/>
            <person name="Secka A."/>
            <person name="Antonio M."/>
            <person name="Oren A."/>
            <person name="Chaudhuri R.R."/>
            <person name="La Ragione R."/>
            <person name="Hildebrand F."/>
            <person name="Pallen M.J."/>
        </authorList>
    </citation>
    <scope>NUCLEOTIDE SEQUENCE</scope>
    <source>
        <strain evidence="2">CHK188-20938</strain>
    </source>
</reference>
<feature type="transmembrane region" description="Helical" evidence="1">
    <location>
        <begin position="185"/>
        <end position="203"/>
    </location>
</feature>
<gene>
    <name evidence="2" type="ORF">IAB71_02245</name>
</gene>
<keyword evidence="1" id="KW-1133">Transmembrane helix</keyword>
<feature type="transmembrane region" description="Helical" evidence="1">
    <location>
        <begin position="126"/>
        <end position="148"/>
    </location>
</feature>
<feature type="transmembrane region" description="Helical" evidence="1">
    <location>
        <begin position="90"/>
        <end position="114"/>
    </location>
</feature>
<evidence type="ECO:0000313" key="3">
    <source>
        <dbReference type="Proteomes" id="UP000824169"/>
    </source>
</evidence>
<dbReference type="NCBIfam" id="NF038403">
    <property type="entry name" value="perm_prefix_1"/>
    <property type="match status" value="1"/>
</dbReference>
<keyword evidence="1" id="KW-0472">Membrane</keyword>
<keyword evidence="1" id="KW-0812">Transmembrane</keyword>
<protein>
    <submittedName>
        <fullName evidence="2">Uncharacterized protein</fullName>
    </submittedName>
</protein>
<dbReference type="AlphaFoldDB" id="A0A9D1P180"/>
<dbReference type="Proteomes" id="UP000824169">
    <property type="component" value="Unassembled WGS sequence"/>
</dbReference>
<name>A0A9D1P180_9FIRM</name>
<accession>A0A9D1P180</accession>